<dbReference type="SMART" id="SM00369">
    <property type="entry name" value="LRR_TYP"/>
    <property type="match status" value="10"/>
</dbReference>
<dbReference type="PROSITE" id="PS50104">
    <property type="entry name" value="TIR"/>
    <property type="match status" value="1"/>
</dbReference>
<dbReference type="Proteomes" id="UP001634007">
    <property type="component" value="Unassembled WGS sequence"/>
</dbReference>
<dbReference type="InterPro" id="IPR002182">
    <property type="entry name" value="NB-ARC"/>
</dbReference>
<dbReference type="InterPro" id="IPR027417">
    <property type="entry name" value="P-loop_NTPase"/>
</dbReference>
<dbReference type="SUPFAM" id="SSF52540">
    <property type="entry name" value="P-loop containing nucleoside triphosphate hydrolases"/>
    <property type="match status" value="1"/>
</dbReference>
<keyword evidence="3" id="KW-0611">Plant defense</keyword>
<evidence type="ECO:0000313" key="5">
    <source>
        <dbReference type="EMBL" id="KAL3726295.1"/>
    </source>
</evidence>
<dbReference type="Pfam" id="PF01582">
    <property type="entry name" value="TIR"/>
    <property type="match status" value="1"/>
</dbReference>
<keyword evidence="2" id="KW-0677">Repeat</keyword>
<evidence type="ECO:0000256" key="3">
    <source>
        <dbReference type="ARBA" id="ARBA00022821"/>
    </source>
</evidence>
<dbReference type="InterPro" id="IPR035897">
    <property type="entry name" value="Toll_tir_struct_dom_sf"/>
</dbReference>
<dbReference type="Gene3D" id="3.80.10.10">
    <property type="entry name" value="Ribonuclease Inhibitor"/>
    <property type="match status" value="6"/>
</dbReference>
<dbReference type="Pfam" id="PF23598">
    <property type="entry name" value="LRR_14"/>
    <property type="match status" value="4"/>
</dbReference>
<evidence type="ECO:0000259" key="4">
    <source>
        <dbReference type="PROSITE" id="PS50104"/>
    </source>
</evidence>
<dbReference type="InterPro" id="IPR058192">
    <property type="entry name" value="WHD_ROQ1-like"/>
</dbReference>
<dbReference type="SMART" id="SM00255">
    <property type="entry name" value="TIR"/>
    <property type="match status" value="1"/>
</dbReference>
<dbReference type="GO" id="GO:0051707">
    <property type="term" value="P:response to other organism"/>
    <property type="evidence" value="ECO:0007669"/>
    <property type="project" value="UniProtKB-ARBA"/>
</dbReference>
<dbReference type="GO" id="GO:0006952">
    <property type="term" value="P:defense response"/>
    <property type="evidence" value="ECO:0007669"/>
    <property type="project" value="UniProtKB-KW"/>
</dbReference>
<dbReference type="InterPro" id="IPR003591">
    <property type="entry name" value="Leu-rich_rpt_typical-subtyp"/>
</dbReference>
<sequence>MASVTNASGMEFEVFLSFRGPDTRDHFTSCLYSQMVEKGIRVFKDNEELRVGQKIGGNLLQALDNTQIYIPIFSKGFASSPWCLREVAHMVDCTSKSDGKKEILPVFFDVEPDDVKLKTELYRNALSMHKNKYGPDEVKRWEVALVEVPTRVGWKLEGKGYGELIKLIVQELLHKLKGKDRPLPDYLVEMDDLVQIEKLLDVNSNDHVRFLIIHGIGGIGKSTLASIIFNRFRSKFNCSSYLDDVPCQGLLDVQKKLLSDTLGSTSIIGILDTNDGIDRIRRGLSNKKVLVVVDNVDEKGQLENLAGRHDWFGFGSRIIITIRDKSTILDKDNQMPPSNYLAYPMKEMPMVQAIRLFSKHAFRSDTPPVDCYNFLERVVSSIGRLPLTLEVVGSLFANTVRSEWDETLEDLKQVPHKHVRNTLMISINKLEDIEMAIFLDIACFCIGEYKTYADYMWRSSGYSPRSVIDVLLLMSLMKIDEFNRFWMHDEIRDLGRYIVKEENFEDAGERRWVQIDENTLDILSNNEEKQAVRALSLGISHDLIPEELAYLPMLRFLGGERLNFVGDFKNLLHSLRWLSWRHCPHDFSATNLHLVNLVVLDLSSSDITHNWGGWRHIEMAKKLKILDLTCCNELTKTPDFLEFGKLEKLILAGCEQLSTIDSSIGKLKLLNTLNIEGCACLEGLPEEIGSLEYLSEIIMPCFGKSFKLPETLGDLKSLTKFEIQFHPGIYRLPYSIGMLNLTRLVLSNCKNLYELPDSIGELELLVELDLKLSGISVLPDSIGRLRNLKHLLLFGCENLHELPDSIGELESLVELDLELSGISILPNSIGRLLNFLHLSFSKCKNLHELPDFIEEQESLVDLDLSYSGISDLPYSIGRLKDLKHLLLSECKNLHELPNSIGELKSLIKLDLKLSGVSILPDSIERLKNLKHLLLSECKNLNDLPNSIGKLESLVELDLSLSGISDLPNSIGRLRNLEHLLLFGCKNLNDLPNSIGELKSLVELNLKLSGISILPNSIGRLRNLKHLILFGCENLHELPDSVGKLQSLVELDLKLSRISVLPDSIGRLTNFTHLSFSGCDNLNELPDSIGKLESLVELDLKFSGISVLPDSIGRLKDLKHLLLSGCKNLHELSDSIGELESLVKLDLKLSEICVLPDSIGRLTSLTHLSISGCKNLYELPDSIGEMKLLVELDLKSSGISLLPDSIENLRRLKVLNVAYTKIHTIPYALGGVKTLEELDASFCRHLMDEIPWEMWNLTYLRVLDLEWSPISTLPGKISAFSSLQTLKIASHRLSPLPELPSSLKCLVIADAEFPALPDLSHLKRLLKLQLSDFPNLAEIPGLGELESLESLHITMCDVIKQLPNLSKLKNLQHLELRRCRKLRAVEGLKELNNLVYVKIENCKSMERLPDVSTLPSWSWVWQKL</sequence>
<evidence type="ECO:0000256" key="2">
    <source>
        <dbReference type="ARBA" id="ARBA00022737"/>
    </source>
</evidence>
<evidence type="ECO:0000256" key="1">
    <source>
        <dbReference type="ARBA" id="ARBA00022614"/>
    </source>
</evidence>
<evidence type="ECO:0000313" key="6">
    <source>
        <dbReference type="Proteomes" id="UP001634007"/>
    </source>
</evidence>
<keyword evidence="6" id="KW-1185">Reference proteome</keyword>
<keyword evidence="1" id="KW-0433">Leucine-rich repeat</keyword>
<protein>
    <recommendedName>
        <fullName evidence="4">TIR domain-containing protein</fullName>
    </recommendedName>
</protein>
<organism evidence="5 6">
    <name type="scientific">Eucalyptus globulus</name>
    <name type="common">Tasmanian blue gum</name>
    <dbReference type="NCBI Taxonomy" id="34317"/>
    <lineage>
        <taxon>Eukaryota</taxon>
        <taxon>Viridiplantae</taxon>
        <taxon>Streptophyta</taxon>
        <taxon>Embryophyta</taxon>
        <taxon>Tracheophyta</taxon>
        <taxon>Spermatophyta</taxon>
        <taxon>Magnoliopsida</taxon>
        <taxon>eudicotyledons</taxon>
        <taxon>Gunneridae</taxon>
        <taxon>Pentapetalae</taxon>
        <taxon>rosids</taxon>
        <taxon>malvids</taxon>
        <taxon>Myrtales</taxon>
        <taxon>Myrtaceae</taxon>
        <taxon>Myrtoideae</taxon>
        <taxon>Eucalypteae</taxon>
        <taxon>Eucalyptus</taxon>
    </lineage>
</organism>
<dbReference type="SUPFAM" id="SSF52058">
    <property type="entry name" value="L domain-like"/>
    <property type="match status" value="2"/>
</dbReference>
<feature type="domain" description="TIR" evidence="4">
    <location>
        <begin position="10"/>
        <end position="176"/>
    </location>
</feature>
<dbReference type="Gene3D" id="1.10.8.430">
    <property type="entry name" value="Helical domain of apoptotic protease-activating factors"/>
    <property type="match status" value="1"/>
</dbReference>
<dbReference type="InterPro" id="IPR055414">
    <property type="entry name" value="LRR_R13L4/SHOC2-like"/>
</dbReference>
<dbReference type="SUPFAM" id="SSF52200">
    <property type="entry name" value="Toll/Interleukin receptor TIR domain"/>
    <property type="match status" value="1"/>
</dbReference>
<dbReference type="PANTHER" id="PTHR11017:SF570">
    <property type="entry name" value="DISEASE RESISTANCE PROTEIN (TIR-NBS CLASS)-RELATED"/>
    <property type="match status" value="1"/>
</dbReference>
<name>A0ABD3JG67_EUCGL</name>
<proteinExistence type="predicted"/>
<dbReference type="Gene3D" id="3.40.50.300">
    <property type="entry name" value="P-loop containing nucleotide triphosphate hydrolases"/>
    <property type="match status" value="1"/>
</dbReference>
<dbReference type="EMBL" id="JBJKBG010000008">
    <property type="protein sequence ID" value="KAL3726295.1"/>
    <property type="molecule type" value="Genomic_DNA"/>
</dbReference>
<accession>A0ABD3JG67</accession>
<dbReference type="Gene3D" id="3.40.50.10140">
    <property type="entry name" value="Toll/interleukin-1 receptor homology (TIR) domain"/>
    <property type="match status" value="1"/>
</dbReference>
<comment type="caution">
    <text evidence="5">The sequence shown here is derived from an EMBL/GenBank/DDBJ whole genome shotgun (WGS) entry which is preliminary data.</text>
</comment>
<dbReference type="InterPro" id="IPR000157">
    <property type="entry name" value="TIR_dom"/>
</dbReference>
<dbReference type="InterPro" id="IPR042197">
    <property type="entry name" value="Apaf_helical"/>
</dbReference>
<dbReference type="InterPro" id="IPR032675">
    <property type="entry name" value="LRR_dom_sf"/>
</dbReference>
<dbReference type="EMBL" id="JBJKBG010000008">
    <property type="protein sequence ID" value="KAL3726296.1"/>
    <property type="molecule type" value="Genomic_DNA"/>
</dbReference>
<dbReference type="PANTHER" id="PTHR11017">
    <property type="entry name" value="LEUCINE-RICH REPEAT-CONTAINING PROTEIN"/>
    <property type="match status" value="1"/>
</dbReference>
<reference evidence="5 6" key="1">
    <citation type="submission" date="2024-11" db="EMBL/GenBank/DDBJ databases">
        <title>Chromosome-level genome assembly of Eucalyptus globulus Labill. provides insights into its genome evolution.</title>
        <authorList>
            <person name="Li X."/>
        </authorList>
    </citation>
    <scope>NUCLEOTIDE SEQUENCE [LARGE SCALE GENOMIC DNA]</scope>
    <source>
        <strain evidence="5">CL2024</strain>
        <tissue evidence="5">Fresh tender leaves</tissue>
    </source>
</reference>
<dbReference type="InterPro" id="IPR044974">
    <property type="entry name" value="Disease_R_plants"/>
</dbReference>
<dbReference type="Pfam" id="PF23282">
    <property type="entry name" value="WHD_ROQ1"/>
    <property type="match status" value="1"/>
</dbReference>
<dbReference type="SUPFAM" id="SSF52047">
    <property type="entry name" value="RNI-like"/>
    <property type="match status" value="2"/>
</dbReference>
<dbReference type="Pfam" id="PF00931">
    <property type="entry name" value="NB-ARC"/>
    <property type="match status" value="1"/>
</dbReference>
<gene>
    <name evidence="5" type="ORF">ACJRO7_031220</name>
</gene>
<dbReference type="PRINTS" id="PR00364">
    <property type="entry name" value="DISEASERSIST"/>
</dbReference>